<feature type="chain" id="PRO_5044327879" evidence="2">
    <location>
        <begin position="30"/>
        <end position="80"/>
    </location>
</feature>
<protein>
    <submittedName>
        <fullName evidence="4">Uncharacterized protein LOC120262204</fullName>
    </submittedName>
</protein>
<evidence type="ECO:0000256" key="1">
    <source>
        <dbReference type="SAM" id="MobiDB-lite"/>
    </source>
</evidence>
<dbReference type="Proteomes" id="UP001515500">
    <property type="component" value="Chromosome 5"/>
</dbReference>
<name>A0AB40BIF9_DIOCR</name>
<sequence>MSLAKMGRSFLHFFVFLLALSSSVIVLSARTQVLVQSSNKMISEDTVLEEALINGRMDLERSDYPPSGANGHHTPPNPPR</sequence>
<accession>A0AB40BIF9</accession>
<feature type="region of interest" description="Disordered" evidence="1">
    <location>
        <begin position="59"/>
        <end position="80"/>
    </location>
</feature>
<organism evidence="3 4">
    <name type="scientific">Dioscorea cayennensis subsp. rotundata</name>
    <name type="common">White Guinea yam</name>
    <name type="synonym">Dioscorea rotundata</name>
    <dbReference type="NCBI Taxonomy" id="55577"/>
    <lineage>
        <taxon>Eukaryota</taxon>
        <taxon>Viridiplantae</taxon>
        <taxon>Streptophyta</taxon>
        <taxon>Embryophyta</taxon>
        <taxon>Tracheophyta</taxon>
        <taxon>Spermatophyta</taxon>
        <taxon>Magnoliopsida</taxon>
        <taxon>Liliopsida</taxon>
        <taxon>Dioscoreales</taxon>
        <taxon>Dioscoreaceae</taxon>
        <taxon>Dioscorea</taxon>
    </lineage>
</organism>
<feature type="signal peptide" evidence="2">
    <location>
        <begin position="1"/>
        <end position="29"/>
    </location>
</feature>
<dbReference type="GeneID" id="120262204"/>
<evidence type="ECO:0000256" key="2">
    <source>
        <dbReference type="SAM" id="SignalP"/>
    </source>
</evidence>
<dbReference type="AlphaFoldDB" id="A0AB40BIF9"/>
<keyword evidence="2" id="KW-0732">Signal</keyword>
<reference evidence="4" key="1">
    <citation type="submission" date="2025-08" db="UniProtKB">
        <authorList>
            <consortium name="RefSeq"/>
        </authorList>
    </citation>
    <scope>IDENTIFICATION</scope>
</reference>
<dbReference type="RefSeq" id="XP_039126213.1">
    <property type="nucleotide sequence ID" value="XM_039270279.1"/>
</dbReference>
<gene>
    <name evidence="4" type="primary">LOC120262204</name>
</gene>
<evidence type="ECO:0000313" key="4">
    <source>
        <dbReference type="RefSeq" id="XP_039126213.1"/>
    </source>
</evidence>
<keyword evidence="3" id="KW-1185">Reference proteome</keyword>
<proteinExistence type="predicted"/>
<evidence type="ECO:0000313" key="3">
    <source>
        <dbReference type="Proteomes" id="UP001515500"/>
    </source>
</evidence>